<dbReference type="RefSeq" id="WP_150728489.1">
    <property type="nucleotide sequence ID" value="NZ_CABPSX010000002.1"/>
</dbReference>
<evidence type="ECO:0000313" key="1">
    <source>
        <dbReference type="EMBL" id="VVG70349.1"/>
    </source>
</evidence>
<accession>A0A5E5P3J8</accession>
<dbReference type="EMBL" id="CABPSX010000002">
    <property type="protein sequence ID" value="VVG70349.1"/>
    <property type="molecule type" value="Genomic_DNA"/>
</dbReference>
<dbReference type="Proteomes" id="UP000364291">
    <property type="component" value="Unassembled WGS sequence"/>
</dbReference>
<protein>
    <submittedName>
        <fullName evidence="1">Uncharacterized protein</fullName>
    </submittedName>
</protein>
<sequence length="151" mass="16511">MTLTTNRFRPHAVSCWVDTPTIAPITGCAEDHALPLGTVVRVVVAGVLANDELRKLVIDEAQTARRLSADGRTQIGAMVDDDTQNAFNTIGQQAGVSRAKVVRAALVVGAKHLADFSRDLQVERQTRDAAHERSRDRMITLFQRHQGEVTA</sequence>
<gene>
    <name evidence="1" type="ORF">PAP18089_01309</name>
</gene>
<reference evidence="1 2" key="1">
    <citation type="submission" date="2019-08" db="EMBL/GenBank/DDBJ databases">
        <authorList>
            <person name="Peeters C."/>
        </authorList>
    </citation>
    <scope>NUCLEOTIDE SEQUENCE [LARGE SCALE GENOMIC DNA]</scope>
    <source>
        <strain evidence="1 2">LMG 18089</strain>
    </source>
</reference>
<organism evidence="1 2">
    <name type="scientific">Pandoraea apista</name>
    <dbReference type="NCBI Taxonomy" id="93218"/>
    <lineage>
        <taxon>Bacteria</taxon>
        <taxon>Pseudomonadati</taxon>
        <taxon>Pseudomonadota</taxon>
        <taxon>Betaproteobacteria</taxon>
        <taxon>Burkholderiales</taxon>
        <taxon>Burkholderiaceae</taxon>
        <taxon>Pandoraea</taxon>
    </lineage>
</organism>
<name>A0A5E5P3J8_9BURK</name>
<dbReference type="AlphaFoldDB" id="A0A5E5P3J8"/>
<proteinExistence type="predicted"/>
<evidence type="ECO:0000313" key="2">
    <source>
        <dbReference type="Proteomes" id="UP000364291"/>
    </source>
</evidence>